<evidence type="ECO:0000313" key="2">
    <source>
        <dbReference type="EMBL" id="KAF2563202.1"/>
    </source>
</evidence>
<organism evidence="2">
    <name type="scientific">Brassica cretica</name>
    <name type="common">Mustard</name>
    <dbReference type="NCBI Taxonomy" id="69181"/>
    <lineage>
        <taxon>Eukaryota</taxon>
        <taxon>Viridiplantae</taxon>
        <taxon>Streptophyta</taxon>
        <taxon>Embryophyta</taxon>
        <taxon>Tracheophyta</taxon>
        <taxon>Spermatophyta</taxon>
        <taxon>Magnoliopsida</taxon>
        <taxon>eudicotyledons</taxon>
        <taxon>Gunneridae</taxon>
        <taxon>Pentapetalae</taxon>
        <taxon>rosids</taxon>
        <taxon>malvids</taxon>
        <taxon>Brassicales</taxon>
        <taxon>Brassicaceae</taxon>
        <taxon>Brassiceae</taxon>
        <taxon>Brassica</taxon>
    </lineage>
</organism>
<reference evidence="2" key="1">
    <citation type="submission" date="2019-12" db="EMBL/GenBank/DDBJ databases">
        <title>Genome sequencing and annotation of Brassica cretica.</title>
        <authorList>
            <person name="Studholme D.J."/>
            <person name="Sarris P.F."/>
        </authorList>
    </citation>
    <scope>NUCLEOTIDE SEQUENCE</scope>
    <source>
        <strain evidence="2">PFS-102/07</strain>
        <tissue evidence="2">Leaf</tissue>
    </source>
</reference>
<name>A0A8S9I0Q6_BRACR</name>
<dbReference type="AlphaFoldDB" id="A0A8S9I0Q6"/>
<accession>A0A8S9I0Q6</accession>
<feature type="compositionally biased region" description="Basic residues" evidence="1">
    <location>
        <begin position="70"/>
        <end position="88"/>
    </location>
</feature>
<comment type="caution">
    <text evidence="2">The sequence shown here is derived from an EMBL/GenBank/DDBJ whole genome shotgun (WGS) entry which is preliminary data.</text>
</comment>
<dbReference type="EMBL" id="QGKY02001250">
    <property type="protein sequence ID" value="KAF2563202.1"/>
    <property type="molecule type" value="Genomic_DNA"/>
</dbReference>
<proteinExistence type="predicted"/>
<protein>
    <submittedName>
        <fullName evidence="2">Uncharacterized protein</fullName>
    </submittedName>
</protein>
<gene>
    <name evidence="2" type="ORF">F2Q70_00017023</name>
</gene>
<feature type="region of interest" description="Disordered" evidence="1">
    <location>
        <begin position="26"/>
        <end position="96"/>
    </location>
</feature>
<sequence length="117" mass="12504">MNIQEDNTEERGAKNHEQTVVEMLQAPNEITENRGGEYQSPLEPSSEGMEPAKGLMKKKPATNSEVKGAHASRKLLAHRGHSSPKKSKGTGTRLGNVVADTLAKSSLGLLVTSPDGE</sequence>
<evidence type="ECO:0000256" key="1">
    <source>
        <dbReference type="SAM" id="MobiDB-lite"/>
    </source>
</evidence>